<dbReference type="EMBL" id="UYRU01067338">
    <property type="protein sequence ID" value="VDN16851.1"/>
    <property type="molecule type" value="Genomic_DNA"/>
</dbReference>
<feature type="compositionally biased region" description="Polar residues" evidence="1">
    <location>
        <begin position="43"/>
        <end position="53"/>
    </location>
</feature>
<sequence>MLSVGLRKSLPLLLHPKVTQFPVCFFPSQEERWKLEEKARELTSGSGMSTETAQEAAGPVPEEVDDDEDEMSLHTEQTVRFGLSEILTPDDLDDQDYLATIKDKLVVWDKTILGKEYREIRLNKRQRQQPALITDMPFLYGEKLGRPSYGPYYSVAISPIIKRPDLVHPDFMSHPEKYFTNREDFTGSSALLVHSKLPLVEQCEWFPVVLFVVCDYQT</sequence>
<dbReference type="Proteomes" id="UP000281553">
    <property type="component" value="Unassembled WGS sequence"/>
</dbReference>
<feature type="region of interest" description="Disordered" evidence="1">
    <location>
        <begin position="37"/>
        <end position="68"/>
    </location>
</feature>
<protein>
    <submittedName>
        <fullName evidence="2">Uncharacterized protein</fullName>
    </submittedName>
</protein>
<organism evidence="2 3">
    <name type="scientific">Dibothriocephalus latus</name>
    <name type="common">Fish tapeworm</name>
    <name type="synonym">Diphyllobothrium latum</name>
    <dbReference type="NCBI Taxonomy" id="60516"/>
    <lineage>
        <taxon>Eukaryota</taxon>
        <taxon>Metazoa</taxon>
        <taxon>Spiralia</taxon>
        <taxon>Lophotrochozoa</taxon>
        <taxon>Platyhelminthes</taxon>
        <taxon>Cestoda</taxon>
        <taxon>Eucestoda</taxon>
        <taxon>Diphyllobothriidea</taxon>
        <taxon>Diphyllobothriidae</taxon>
        <taxon>Dibothriocephalus</taxon>
    </lineage>
</organism>
<keyword evidence="3" id="KW-1185">Reference proteome</keyword>
<evidence type="ECO:0000313" key="3">
    <source>
        <dbReference type="Proteomes" id="UP000281553"/>
    </source>
</evidence>
<evidence type="ECO:0000313" key="2">
    <source>
        <dbReference type="EMBL" id="VDN16851.1"/>
    </source>
</evidence>
<evidence type="ECO:0000256" key="1">
    <source>
        <dbReference type="SAM" id="MobiDB-lite"/>
    </source>
</evidence>
<name>A0A3P7MG01_DIBLA</name>
<dbReference type="OrthoDB" id="10251381at2759"/>
<gene>
    <name evidence="2" type="ORF">DILT_LOCUS12682</name>
</gene>
<dbReference type="AlphaFoldDB" id="A0A3P7MG01"/>
<proteinExistence type="predicted"/>
<reference evidence="2 3" key="1">
    <citation type="submission" date="2018-11" db="EMBL/GenBank/DDBJ databases">
        <authorList>
            <consortium name="Pathogen Informatics"/>
        </authorList>
    </citation>
    <scope>NUCLEOTIDE SEQUENCE [LARGE SCALE GENOMIC DNA]</scope>
</reference>
<accession>A0A3P7MG01</accession>